<evidence type="ECO:0000313" key="2">
    <source>
        <dbReference type="Proteomes" id="UP000494363"/>
    </source>
</evidence>
<protein>
    <submittedName>
        <fullName evidence="1">Uncharacterized protein</fullName>
    </submittedName>
</protein>
<reference evidence="1 2" key="1">
    <citation type="submission" date="2020-04" db="EMBL/GenBank/DDBJ databases">
        <authorList>
            <person name="De Canck E."/>
        </authorList>
    </citation>
    <scope>NUCLEOTIDE SEQUENCE [LARGE SCALE GENOMIC DNA]</scope>
    <source>
        <strain evidence="1 2">LMG 29542</strain>
    </source>
</reference>
<organism evidence="1 2">
    <name type="scientific">Paraburkholderia humisilvae</name>
    <dbReference type="NCBI Taxonomy" id="627669"/>
    <lineage>
        <taxon>Bacteria</taxon>
        <taxon>Pseudomonadati</taxon>
        <taxon>Pseudomonadota</taxon>
        <taxon>Betaproteobacteria</taxon>
        <taxon>Burkholderiales</taxon>
        <taxon>Burkholderiaceae</taxon>
        <taxon>Paraburkholderia</taxon>
    </lineage>
</organism>
<accession>A0A6J5F6X5</accession>
<evidence type="ECO:0000313" key="1">
    <source>
        <dbReference type="EMBL" id="CAB3774648.1"/>
    </source>
</evidence>
<dbReference type="EMBL" id="CADIKH010000145">
    <property type="protein sequence ID" value="CAB3774648.1"/>
    <property type="molecule type" value="Genomic_DNA"/>
</dbReference>
<dbReference type="AlphaFoldDB" id="A0A6J5F6X5"/>
<name>A0A6J5F6X5_9BURK</name>
<gene>
    <name evidence="1" type="ORF">LMG29542_08026</name>
</gene>
<keyword evidence="2" id="KW-1185">Reference proteome</keyword>
<dbReference type="Proteomes" id="UP000494363">
    <property type="component" value="Unassembled WGS sequence"/>
</dbReference>
<sequence>MVSSLSLGMAVAIETACGNLNHAATLSEMPDPDSLDVHATVVTINQRCTRLHVIRNPRLFKCASSTPDSYNY</sequence>
<proteinExistence type="predicted"/>